<dbReference type="GO" id="GO:0016887">
    <property type="term" value="F:ATP hydrolysis activity"/>
    <property type="evidence" value="ECO:0007669"/>
    <property type="project" value="InterPro"/>
</dbReference>
<accession>A0A2T6AJW4</accession>
<keyword evidence="6" id="KW-0547">Nucleotide-binding</keyword>
<dbReference type="InterPro" id="IPR032781">
    <property type="entry name" value="ABC_tran_Xtn"/>
</dbReference>
<dbReference type="PROSITE" id="PS50893">
    <property type="entry name" value="ABC_TRANSPORTER_2"/>
    <property type="match status" value="2"/>
</dbReference>
<keyword evidence="11" id="KW-0648">Protein biosynthesis</keyword>
<dbReference type="InterPro" id="IPR003593">
    <property type="entry name" value="AAA+_ATPase"/>
</dbReference>
<keyword evidence="10" id="KW-0694">RNA-binding</keyword>
<keyword evidence="5" id="KW-0677">Repeat</keyword>
<dbReference type="Proteomes" id="UP000244174">
    <property type="component" value="Unassembled WGS sequence"/>
</dbReference>
<keyword evidence="4" id="KW-0699">rRNA-binding</keyword>
<feature type="domain" description="ABC transporter" evidence="13">
    <location>
        <begin position="313"/>
        <end position="533"/>
    </location>
</feature>
<dbReference type="FunFam" id="3.40.50.300:FF:000011">
    <property type="entry name" value="Putative ABC transporter ATP-binding component"/>
    <property type="match status" value="1"/>
</dbReference>
<evidence type="ECO:0000313" key="15">
    <source>
        <dbReference type="Proteomes" id="UP000244174"/>
    </source>
</evidence>
<keyword evidence="15" id="KW-1185">Reference proteome</keyword>
<dbReference type="InterPro" id="IPR051309">
    <property type="entry name" value="ABCF_ATPase"/>
</dbReference>
<evidence type="ECO:0000256" key="9">
    <source>
        <dbReference type="ARBA" id="ARBA00022845"/>
    </source>
</evidence>
<dbReference type="InterPro" id="IPR032524">
    <property type="entry name" value="ABC_tran_C"/>
</dbReference>
<dbReference type="SMART" id="SM00382">
    <property type="entry name" value="AAA"/>
    <property type="match status" value="2"/>
</dbReference>
<evidence type="ECO:0000256" key="5">
    <source>
        <dbReference type="ARBA" id="ARBA00022737"/>
    </source>
</evidence>
<dbReference type="PROSITE" id="PS00211">
    <property type="entry name" value="ABC_TRANSPORTER_1"/>
    <property type="match status" value="1"/>
</dbReference>
<comment type="similarity">
    <text evidence="1">Belongs to the ABC transporter superfamily. ABCF family. Translational throttle EttA subfamily.</text>
</comment>
<feature type="compositionally biased region" description="Basic and acidic residues" evidence="12">
    <location>
        <begin position="523"/>
        <end position="548"/>
    </location>
</feature>
<dbReference type="InterPro" id="IPR003439">
    <property type="entry name" value="ABC_transporter-like_ATP-bd"/>
</dbReference>
<dbReference type="GO" id="GO:0003677">
    <property type="term" value="F:DNA binding"/>
    <property type="evidence" value="ECO:0007669"/>
    <property type="project" value="InterPro"/>
</dbReference>
<proteinExistence type="inferred from homology"/>
<protein>
    <submittedName>
        <fullName evidence="14">ATP-binding cassette subfamily F protein uup</fullName>
    </submittedName>
</protein>
<dbReference type="InterPro" id="IPR017871">
    <property type="entry name" value="ABC_transporter-like_CS"/>
</dbReference>
<evidence type="ECO:0000256" key="3">
    <source>
        <dbReference type="ARBA" id="ARBA00022555"/>
    </source>
</evidence>
<name>A0A2T6AJW4_9FLAO</name>
<keyword evidence="9" id="KW-0810">Translation regulation</keyword>
<evidence type="ECO:0000256" key="2">
    <source>
        <dbReference type="ARBA" id="ARBA00022490"/>
    </source>
</evidence>
<dbReference type="PANTHER" id="PTHR42855">
    <property type="entry name" value="ABC TRANSPORTER ATP-BINDING SUBUNIT"/>
    <property type="match status" value="1"/>
</dbReference>
<evidence type="ECO:0000256" key="12">
    <source>
        <dbReference type="SAM" id="MobiDB-lite"/>
    </source>
</evidence>
<keyword evidence="2" id="KW-0963">Cytoplasm</keyword>
<dbReference type="OrthoDB" id="1521973at2"/>
<evidence type="ECO:0000256" key="11">
    <source>
        <dbReference type="ARBA" id="ARBA00022917"/>
    </source>
</evidence>
<sequence length="624" mass="72566">MNYLSVENIAKSYGERRLFENISFGINKDQKVGFVAKNGTGKTSLLNILAGTDSPDEGQVIYRNDIRVAFLSQEPDLAPELTIEQSIFTSENPTLKVVAQYEKAMQNPEDADALQKAMDAMEANNAWDFETEFKQILFKLNLQDLQAVVKNLSGGQKKRLALARMLLKKPDFIILDEPTNHLDLDMIEWLEEYFKKEDFTIFMVTHDRYFLERVCNEIIELEDGKLYTYKGNYSYYLDKREERHQLEATNTGKAQQLYKKELEWMRRQPKARTTKSKSRIEDFHDIKHRASQRRLDHKVQLELNMERMGSKIVELHNISKELGGKNLISNFDYNFKKGERVGIIGKNGTGKSTFLNMLTGNMEPDTGKIIIGETVKFGYYTQKGIKIKPGQKVIEVIKEFGDYIPLKKGRQISAEQLLERFLFDRKKQYDFVEKLSGGEKKRLYLCTVLIQNPNFLILDEPTNDLDVLTLNVLENFLLDFPGCIIVVSHDRYFMDKITDHLFVFKGEGEVVDFPGNYTDYREYEASKPKEEKTSSEDTQTKKEKKEFKSNSSGPSLSYTEKKEYGKLEKEIAKLEKKKEEIQQRFLKELDADEIAENSVKLKEIENDIESKTERWFELLEKLES</sequence>
<dbReference type="GO" id="GO:0006417">
    <property type="term" value="P:regulation of translation"/>
    <property type="evidence" value="ECO:0007669"/>
    <property type="project" value="UniProtKB-KW"/>
</dbReference>
<evidence type="ECO:0000256" key="8">
    <source>
        <dbReference type="ARBA" id="ARBA00022840"/>
    </source>
</evidence>
<dbReference type="RefSeq" id="WP_108170080.1">
    <property type="nucleotide sequence ID" value="NZ_QBKQ01000001.1"/>
</dbReference>
<evidence type="ECO:0000256" key="7">
    <source>
        <dbReference type="ARBA" id="ARBA00022801"/>
    </source>
</evidence>
<keyword evidence="8 14" id="KW-0067">ATP-binding</keyword>
<comment type="caution">
    <text evidence="14">The sequence shown here is derived from an EMBL/GenBank/DDBJ whole genome shotgun (WGS) entry which is preliminary data.</text>
</comment>
<dbReference type="Pfam" id="PF12848">
    <property type="entry name" value="ABC_tran_Xtn"/>
    <property type="match status" value="1"/>
</dbReference>
<evidence type="ECO:0000256" key="1">
    <source>
        <dbReference type="ARBA" id="ARBA00005868"/>
    </source>
</evidence>
<keyword evidence="3" id="KW-0820">tRNA-binding</keyword>
<dbReference type="GO" id="GO:0005524">
    <property type="term" value="F:ATP binding"/>
    <property type="evidence" value="ECO:0007669"/>
    <property type="project" value="UniProtKB-KW"/>
</dbReference>
<keyword evidence="7" id="KW-0378">Hydrolase</keyword>
<reference evidence="14 15" key="1">
    <citation type="submission" date="2018-04" db="EMBL/GenBank/DDBJ databases">
        <title>Genomic Encyclopedia of Archaeal and Bacterial Type Strains, Phase II (KMG-II): from individual species to whole genera.</title>
        <authorList>
            <person name="Goeker M."/>
        </authorList>
    </citation>
    <scope>NUCLEOTIDE SEQUENCE [LARGE SCALE GENOMIC DNA]</scope>
    <source>
        <strain evidence="14 15">DSM 23082</strain>
    </source>
</reference>
<dbReference type="GO" id="GO:0000049">
    <property type="term" value="F:tRNA binding"/>
    <property type="evidence" value="ECO:0007669"/>
    <property type="project" value="UniProtKB-KW"/>
</dbReference>
<evidence type="ECO:0000256" key="6">
    <source>
        <dbReference type="ARBA" id="ARBA00022741"/>
    </source>
</evidence>
<dbReference type="CDD" id="cd03221">
    <property type="entry name" value="ABCF_EF-3"/>
    <property type="match status" value="2"/>
</dbReference>
<dbReference type="Pfam" id="PF16326">
    <property type="entry name" value="ABC_tran_CTD"/>
    <property type="match status" value="1"/>
</dbReference>
<dbReference type="Pfam" id="PF00005">
    <property type="entry name" value="ABC_tran"/>
    <property type="match status" value="2"/>
</dbReference>
<dbReference type="AlphaFoldDB" id="A0A2T6AJW4"/>
<evidence type="ECO:0000259" key="13">
    <source>
        <dbReference type="PROSITE" id="PS50893"/>
    </source>
</evidence>
<dbReference type="GO" id="GO:0019843">
    <property type="term" value="F:rRNA binding"/>
    <property type="evidence" value="ECO:0007669"/>
    <property type="project" value="UniProtKB-KW"/>
</dbReference>
<gene>
    <name evidence="14" type="ORF">C8P64_0070</name>
</gene>
<dbReference type="Gene3D" id="3.40.50.300">
    <property type="entry name" value="P-loop containing nucleotide triphosphate hydrolases"/>
    <property type="match status" value="2"/>
</dbReference>
<feature type="domain" description="ABC transporter" evidence="13">
    <location>
        <begin position="4"/>
        <end position="248"/>
    </location>
</feature>
<dbReference type="GO" id="GO:0006412">
    <property type="term" value="P:translation"/>
    <property type="evidence" value="ECO:0007669"/>
    <property type="project" value="UniProtKB-KW"/>
</dbReference>
<evidence type="ECO:0000313" key="14">
    <source>
        <dbReference type="EMBL" id="PTX44100.1"/>
    </source>
</evidence>
<evidence type="ECO:0000256" key="4">
    <source>
        <dbReference type="ARBA" id="ARBA00022730"/>
    </source>
</evidence>
<feature type="region of interest" description="Disordered" evidence="12">
    <location>
        <begin position="523"/>
        <end position="561"/>
    </location>
</feature>
<dbReference type="PANTHER" id="PTHR42855:SF1">
    <property type="entry name" value="ABC TRANSPORTER DOMAIN-CONTAINING PROTEIN"/>
    <property type="match status" value="1"/>
</dbReference>
<dbReference type="InterPro" id="IPR027417">
    <property type="entry name" value="P-loop_NTPase"/>
</dbReference>
<evidence type="ECO:0000256" key="10">
    <source>
        <dbReference type="ARBA" id="ARBA00022884"/>
    </source>
</evidence>
<dbReference type="EMBL" id="QBKQ01000001">
    <property type="protein sequence ID" value="PTX44100.1"/>
    <property type="molecule type" value="Genomic_DNA"/>
</dbReference>
<organism evidence="14 15">
    <name type="scientific">Christiangramia gaetbulicola</name>
    <dbReference type="NCBI Taxonomy" id="703340"/>
    <lineage>
        <taxon>Bacteria</taxon>
        <taxon>Pseudomonadati</taxon>
        <taxon>Bacteroidota</taxon>
        <taxon>Flavobacteriia</taxon>
        <taxon>Flavobacteriales</taxon>
        <taxon>Flavobacteriaceae</taxon>
        <taxon>Christiangramia</taxon>
    </lineage>
</organism>
<dbReference type="FunFam" id="3.40.50.300:FF:000183">
    <property type="entry name" value="ABC transporter ATP-binding protein yjjK"/>
    <property type="match status" value="1"/>
</dbReference>
<dbReference type="SUPFAM" id="SSF52540">
    <property type="entry name" value="P-loop containing nucleoside triphosphate hydrolases"/>
    <property type="match status" value="2"/>
</dbReference>